<name>A0ABR7G878_9FIRM</name>
<proteinExistence type="predicted"/>
<keyword evidence="2" id="KW-1185">Reference proteome</keyword>
<comment type="caution">
    <text evidence="1">The sequence shown here is derived from an EMBL/GenBank/DDBJ whole genome shotgun (WGS) entry which is preliminary data.</text>
</comment>
<dbReference type="Pfam" id="PF18941">
    <property type="entry name" value="DUF5688"/>
    <property type="match status" value="1"/>
</dbReference>
<organism evidence="1 2">
    <name type="scientific">Ruminococcus hominis</name>
    <dbReference type="NCBI Taxonomy" id="2763065"/>
    <lineage>
        <taxon>Bacteria</taxon>
        <taxon>Bacillati</taxon>
        <taxon>Bacillota</taxon>
        <taxon>Clostridia</taxon>
        <taxon>Eubacteriales</taxon>
        <taxon>Oscillospiraceae</taxon>
        <taxon>Ruminococcus</taxon>
    </lineage>
</organism>
<gene>
    <name evidence="1" type="ORF">H8S40_08735</name>
</gene>
<dbReference type="InterPro" id="IPR043743">
    <property type="entry name" value="DUF5688"/>
</dbReference>
<evidence type="ECO:0000313" key="2">
    <source>
        <dbReference type="Proteomes" id="UP000631576"/>
    </source>
</evidence>
<dbReference type="EMBL" id="JACOPE010000001">
    <property type="protein sequence ID" value="MBC5683648.1"/>
    <property type="molecule type" value="Genomic_DNA"/>
</dbReference>
<sequence>MEYKKFVCMVEEKLNLKLEGGMKASKYSVVKNNGMEKTGMILESDEYNIAPAIYLEEFFEQYQKGMSIDRIVNEILEFYEKVKVEEDYDVSQLSVYENVKKKIAFKLVNTEKNQQMLKEVPHIPLLDLSIVFYILVDVDEKGSATIQIRNEHIEDWDVNVEQLYKDAKLNVKRLIPARLMYMQHVIEKLCDISKTEEKDLLKAKFPPENKEFMYILTNSIHQFGAAVLAYPNILEMASRIIGEDFYLLPSSIHEVILIPKSKSPDLKDLNEMINEVNETQVQEEEVLSDHAYYYEKNTHTLMMGKCLSEI</sequence>
<dbReference type="Proteomes" id="UP000631576">
    <property type="component" value="Unassembled WGS sequence"/>
</dbReference>
<dbReference type="RefSeq" id="WP_186865068.1">
    <property type="nucleotide sequence ID" value="NZ_JACOPE010000001.1"/>
</dbReference>
<evidence type="ECO:0000313" key="1">
    <source>
        <dbReference type="EMBL" id="MBC5683648.1"/>
    </source>
</evidence>
<evidence type="ECO:0008006" key="3">
    <source>
        <dbReference type="Google" id="ProtNLM"/>
    </source>
</evidence>
<protein>
    <recommendedName>
        <fullName evidence="3">Transcriptional regulator</fullName>
    </recommendedName>
</protein>
<accession>A0ABR7G878</accession>
<reference evidence="1 2" key="1">
    <citation type="submission" date="2020-08" db="EMBL/GenBank/DDBJ databases">
        <title>Genome public.</title>
        <authorList>
            <person name="Liu C."/>
            <person name="Sun Q."/>
        </authorList>
    </citation>
    <scope>NUCLEOTIDE SEQUENCE [LARGE SCALE GENOMIC DNA]</scope>
    <source>
        <strain evidence="1 2">NSJ-13</strain>
    </source>
</reference>